<comment type="caution">
    <text evidence="2">The sequence shown here is derived from an EMBL/GenBank/DDBJ whole genome shotgun (WGS) entry which is preliminary data.</text>
</comment>
<reference evidence="2 3" key="1">
    <citation type="submission" date="2018-03" db="EMBL/GenBank/DDBJ databases">
        <title>Genomic Encyclopedia of Archaeal and Bacterial Type Strains, Phase II (KMG-II): from individual species to whole genera.</title>
        <authorList>
            <person name="Goeker M."/>
        </authorList>
    </citation>
    <scope>NUCLEOTIDE SEQUENCE [LARGE SCALE GENOMIC DNA]</scope>
    <source>
        <strain evidence="2 3">DSM 28229</strain>
    </source>
</reference>
<dbReference type="Proteomes" id="UP000245535">
    <property type="component" value="Unassembled WGS sequence"/>
</dbReference>
<dbReference type="OrthoDB" id="9808735at2"/>
<dbReference type="CDD" id="cd00158">
    <property type="entry name" value="RHOD"/>
    <property type="match status" value="1"/>
</dbReference>
<name>A0A315Z9C3_SEDFL</name>
<dbReference type="PANTHER" id="PTHR43031:SF18">
    <property type="entry name" value="RHODANESE-RELATED SULFURTRANSFERASES"/>
    <property type="match status" value="1"/>
</dbReference>
<organism evidence="2 3">
    <name type="scientific">Sediminitomix flava</name>
    <dbReference type="NCBI Taxonomy" id="379075"/>
    <lineage>
        <taxon>Bacteria</taxon>
        <taxon>Pseudomonadati</taxon>
        <taxon>Bacteroidota</taxon>
        <taxon>Cytophagia</taxon>
        <taxon>Cytophagales</taxon>
        <taxon>Flammeovirgaceae</taxon>
        <taxon>Sediminitomix</taxon>
    </lineage>
</organism>
<evidence type="ECO:0000313" key="2">
    <source>
        <dbReference type="EMBL" id="PWJ40156.1"/>
    </source>
</evidence>
<dbReference type="PROSITE" id="PS50206">
    <property type="entry name" value="RHODANESE_3"/>
    <property type="match status" value="1"/>
</dbReference>
<dbReference type="SMART" id="SM00450">
    <property type="entry name" value="RHOD"/>
    <property type="match status" value="1"/>
</dbReference>
<protein>
    <submittedName>
        <fullName evidence="2">Rhodanese-related sulfurtransferase</fullName>
    </submittedName>
</protein>
<dbReference type="GO" id="GO:0016740">
    <property type="term" value="F:transferase activity"/>
    <property type="evidence" value="ECO:0007669"/>
    <property type="project" value="UniProtKB-KW"/>
</dbReference>
<evidence type="ECO:0000313" key="3">
    <source>
        <dbReference type="Proteomes" id="UP000245535"/>
    </source>
</evidence>
<feature type="domain" description="Rhodanese" evidence="1">
    <location>
        <begin position="20"/>
        <end position="101"/>
    </location>
</feature>
<proteinExistence type="predicted"/>
<accession>A0A315Z9C3</accession>
<dbReference type="InterPro" id="IPR001763">
    <property type="entry name" value="Rhodanese-like_dom"/>
</dbReference>
<dbReference type="PANTHER" id="PTHR43031">
    <property type="entry name" value="FAD-DEPENDENT OXIDOREDUCTASE"/>
    <property type="match status" value="1"/>
</dbReference>
<keyword evidence="3" id="KW-1185">Reference proteome</keyword>
<keyword evidence="2" id="KW-0808">Transferase</keyword>
<dbReference type="EMBL" id="QGDO01000005">
    <property type="protein sequence ID" value="PWJ40156.1"/>
    <property type="molecule type" value="Genomic_DNA"/>
</dbReference>
<evidence type="ECO:0000259" key="1">
    <source>
        <dbReference type="PROSITE" id="PS50206"/>
    </source>
</evidence>
<dbReference type="InterPro" id="IPR050229">
    <property type="entry name" value="GlpE_sulfurtransferase"/>
</dbReference>
<dbReference type="RefSeq" id="WP_109620631.1">
    <property type="nucleotide sequence ID" value="NZ_QGDO01000005.1"/>
</dbReference>
<dbReference type="Pfam" id="PF00581">
    <property type="entry name" value="Rhodanese"/>
    <property type="match status" value="1"/>
</dbReference>
<dbReference type="InterPro" id="IPR036873">
    <property type="entry name" value="Rhodanese-like_dom_sf"/>
</dbReference>
<dbReference type="AlphaFoldDB" id="A0A315Z9C3"/>
<sequence>MNFFKALFGNSTDVDIKALLDEGAQIVDVRSKQEFESGHAKGSINIPLVALPNFMNKLKGKDHPIILVCASGMRASQAKGQLEREGYQKVYNAGNWQNANA</sequence>
<dbReference type="SUPFAM" id="SSF52821">
    <property type="entry name" value="Rhodanese/Cell cycle control phosphatase"/>
    <property type="match status" value="1"/>
</dbReference>
<gene>
    <name evidence="2" type="ORF">BC781_105224</name>
</gene>
<dbReference type="Gene3D" id="3.40.250.10">
    <property type="entry name" value="Rhodanese-like domain"/>
    <property type="match status" value="1"/>
</dbReference>